<keyword evidence="6" id="KW-1185">Reference proteome</keyword>
<evidence type="ECO:0000256" key="1">
    <source>
        <dbReference type="ARBA" id="ARBA00023054"/>
    </source>
</evidence>
<dbReference type="AlphaFoldDB" id="A0A7L3FEE1"/>
<reference evidence="5 6" key="1">
    <citation type="submission" date="2019-09" db="EMBL/GenBank/DDBJ databases">
        <title>Bird 10,000 Genomes (B10K) Project - Family phase.</title>
        <authorList>
            <person name="Zhang G."/>
        </authorList>
    </citation>
    <scope>NUCLEOTIDE SEQUENCE [LARGE SCALE GENOMIC DNA]</scope>
    <source>
        <strain evidence="5">B10K-DU-011-47</strain>
        <tissue evidence="5">Mixed tissue sample</tissue>
    </source>
</reference>
<dbReference type="InterPro" id="IPR025252">
    <property type="entry name" value="DUF4200"/>
</dbReference>
<feature type="coiled-coil region" evidence="2">
    <location>
        <begin position="174"/>
        <end position="201"/>
    </location>
</feature>
<feature type="region of interest" description="Disordered" evidence="3">
    <location>
        <begin position="222"/>
        <end position="253"/>
    </location>
</feature>
<feature type="compositionally biased region" description="Basic residues" evidence="3">
    <location>
        <begin position="226"/>
        <end position="238"/>
    </location>
</feature>
<feature type="region of interest" description="Disordered" evidence="3">
    <location>
        <begin position="291"/>
        <end position="323"/>
    </location>
</feature>
<feature type="region of interest" description="Disordered" evidence="3">
    <location>
        <begin position="43"/>
        <end position="70"/>
    </location>
</feature>
<accession>A0A7L3FEE1</accession>
<feature type="coiled-coil region" evidence="2">
    <location>
        <begin position="114"/>
        <end position="141"/>
    </location>
</feature>
<evidence type="ECO:0000313" key="6">
    <source>
        <dbReference type="Proteomes" id="UP000557426"/>
    </source>
</evidence>
<feature type="non-terminal residue" evidence="5">
    <location>
        <position position="533"/>
    </location>
</feature>
<feature type="region of interest" description="Disordered" evidence="3">
    <location>
        <begin position="514"/>
        <end position="533"/>
    </location>
</feature>
<feature type="compositionally biased region" description="Polar residues" evidence="3">
    <location>
        <begin position="241"/>
        <end position="253"/>
    </location>
</feature>
<gene>
    <name evidence="5" type="primary">Cfap100</name>
    <name evidence="5" type="ORF">ZAPATR_R03133</name>
</gene>
<evidence type="ECO:0000259" key="4">
    <source>
        <dbReference type="Pfam" id="PF13863"/>
    </source>
</evidence>
<feature type="coiled-coil region" evidence="2">
    <location>
        <begin position="399"/>
        <end position="426"/>
    </location>
</feature>
<dbReference type="EMBL" id="VZTU01016273">
    <property type="protein sequence ID" value="NXT79193.1"/>
    <property type="molecule type" value="Genomic_DNA"/>
</dbReference>
<comment type="caution">
    <text evidence="5">The sequence shown here is derived from an EMBL/GenBank/DDBJ whole genome shotgun (WGS) entry which is preliminary data.</text>
</comment>
<feature type="non-terminal residue" evidence="5">
    <location>
        <position position="1"/>
    </location>
</feature>
<proteinExistence type="predicted"/>
<feature type="compositionally biased region" description="Acidic residues" evidence="3">
    <location>
        <begin position="307"/>
        <end position="322"/>
    </location>
</feature>
<dbReference type="PANTHER" id="PTHR21683">
    <property type="entry name" value="COILED-COIL DOMAIN-CONTAINING PROTEIN 42 LIKE-2-LIKE-RELATED"/>
    <property type="match status" value="1"/>
</dbReference>
<dbReference type="InterPro" id="IPR051147">
    <property type="entry name" value="CFAP_domain-containing"/>
</dbReference>
<dbReference type="PANTHER" id="PTHR21683:SF3">
    <property type="entry name" value="CILIA AND FLAGELLA ASSOCIATED PROTEIN 100"/>
    <property type="match status" value="1"/>
</dbReference>
<sequence>NPFTVSQDIDIFSIRDKERKKAKAERERMKTLKIHEKMTYSTKIKAKQKGVRKALQKEEEEEARKQPTNEERLKALQERLTWKIGIKKNYPVEKETFRDYINDRREIFLLEYAMAVKREEIQRLESIAKSEERKLEKAEYYLKKDAATFEEFLKETRRNSVQALKIAEKESSAKTKKIKEIQAITSQIENLQSDISRFRNTLQEYTMYRDFLYQLSPKTWQEEHRKKQVKKKDLKRASKASGGSISPPTTAEQGETNASALLQQIQIPAGNQGCNSVPMHLLQQSSILKPSAEGLPKDSSDTAPVSEDTESETGSDEDEEPELYFTDPQQLLSISMEMEEENLSFIQNSQEIEESLDKVQHTFITTHKSTLQSSREFLCFRDALFKITPLLFRLREKKLAELKQQVATLKSSIAKEEERAANLKLKVHLFSSGEHKAEDQDKMLTSLNKKVLEVYCHCTGENETNLGTLQMLMVIEKQLHGLLDKLERIPPAKMEQAEKAKRREWWVRLRKEKLRQQDQQREEKLQRALERSQ</sequence>
<dbReference type="GO" id="GO:0005856">
    <property type="term" value="C:cytoskeleton"/>
    <property type="evidence" value="ECO:0007669"/>
    <property type="project" value="UniProtKB-ARBA"/>
</dbReference>
<evidence type="ECO:0000313" key="5">
    <source>
        <dbReference type="EMBL" id="NXT79193.1"/>
    </source>
</evidence>
<dbReference type="Proteomes" id="UP000557426">
    <property type="component" value="Unassembled WGS sequence"/>
</dbReference>
<dbReference type="Pfam" id="PF13863">
    <property type="entry name" value="DUF4200"/>
    <property type="match status" value="1"/>
</dbReference>
<evidence type="ECO:0000256" key="3">
    <source>
        <dbReference type="SAM" id="MobiDB-lite"/>
    </source>
</evidence>
<protein>
    <submittedName>
        <fullName evidence="5">CP100 protein</fullName>
    </submittedName>
</protein>
<feature type="domain" description="DUF4200" evidence="4">
    <location>
        <begin position="100"/>
        <end position="218"/>
    </location>
</feature>
<organism evidence="5 6">
    <name type="scientific">Zapornia atra</name>
    <name type="common">Henderson crake</name>
    <dbReference type="NCBI Taxonomy" id="2585822"/>
    <lineage>
        <taxon>Eukaryota</taxon>
        <taxon>Metazoa</taxon>
        <taxon>Chordata</taxon>
        <taxon>Craniata</taxon>
        <taxon>Vertebrata</taxon>
        <taxon>Euteleostomi</taxon>
        <taxon>Archelosauria</taxon>
        <taxon>Archosauria</taxon>
        <taxon>Dinosauria</taxon>
        <taxon>Saurischia</taxon>
        <taxon>Theropoda</taxon>
        <taxon>Coelurosauria</taxon>
        <taxon>Aves</taxon>
        <taxon>Neognathae</taxon>
        <taxon>Neoaves</taxon>
        <taxon>Gruiformes</taxon>
        <taxon>Rallidae</taxon>
        <taxon>Zapornia</taxon>
    </lineage>
</organism>
<feature type="compositionally biased region" description="Basic residues" evidence="3">
    <location>
        <begin position="44"/>
        <end position="54"/>
    </location>
</feature>
<evidence type="ECO:0000256" key="2">
    <source>
        <dbReference type="SAM" id="Coils"/>
    </source>
</evidence>
<name>A0A7L3FEE1_9GRUI</name>
<keyword evidence="1 2" id="KW-0175">Coiled coil</keyword>